<dbReference type="OrthoDB" id="9799672at2"/>
<evidence type="ECO:0000313" key="5">
    <source>
        <dbReference type="Proteomes" id="UP000322876"/>
    </source>
</evidence>
<dbReference type="GO" id="GO:0008171">
    <property type="term" value="F:O-methyltransferase activity"/>
    <property type="evidence" value="ECO:0007669"/>
    <property type="project" value="InterPro"/>
</dbReference>
<sequence length="208" mass="24139">MKSSVMMPHIVKFLSNFYSDDFSEIESYSLENKIPAAHKCVAEFLRFMVNLKKPKKILEIGAGVGFSTAYLSSTGAKVTAIDYNKERVEKAKQFLKDFDNVEFVFDDAKRFLKECNEKFDFVFVDSVKRDYLEMFYLLEPHLENGSFVIFDDVLMYGLMADEAAEVPEKYKKSTELLSEFLKEMYDRFNNNVYLLPIGNGVLLLNYEC</sequence>
<evidence type="ECO:0000256" key="1">
    <source>
        <dbReference type="ARBA" id="ARBA00022603"/>
    </source>
</evidence>
<keyword evidence="1 4" id="KW-0489">Methyltransferase</keyword>
<dbReference type="InterPro" id="IPR002935">
    <property type="entry name" value="SAM_O-MeTrfase"/>
</dbReference>
<dbReference type="PANTHER" id="PTHR43167:SF1">
    <property type="entry name" value="PUTATIVE (AFU_ORTHOLOGUE AFUA_6G01830)-RELATED"/>
    <property type="match status" value="1"/>
</dbReference>
<protein>
    <submittedName>
        <fullName evidence="4">Methyltransferase domain-containing protein</fullName>
    </submittedName>
</protein>
<dbReference type="AlphaFoldDB" id="A0A5A8F5V2"/>
<evidence type="ECO:0000313" key="4">
    <source>
        <dbReference type="EMBL" id="KAA0257038.1"/>
    </source>
</evidence>
<proteinExistence type="predicted"/>
<reference evidence="4 5" key="1">
    <citation type="submission" date="2019-06" db="EMBL/GenBank/DDBJ databases">
        <title>Genomic insights into carbon and energy metabolism of Deferribacter autotrophicus revealed new metabolic traits in the phylum Deferribacteres.</title>
        <authorList>
            <person name="Slobodkin A.I."/>
            <person name="Slobodkina G.B."/>
            <person name="Allioux M."/>
            <person name="Alain K."/>
            <person name="Jebbar M."/>
            <person name="Shadrin V."/>
            <person name="Kublanov I.V."/>
            <person name="Toshchakov S.V."/>
            <person name="Bonch-Osmolovskaya E.A."/>
        </authorList>
    </citation>
    <scope>NUCLEOTIDE SEQUENCE [LARGE SCALE GENOMIC DNA]</scope>
    <source>
        <strain evidence="4 5">SL50</strain>
    </source>
</reference>
<dbReference type="RefSeq" id="WP_149267183.1">
    <property type="nucleotide sequence ID" value="NZ_VFJB01000009.1"/>
</dbReference>
<evidence type="ECO:0000256" key="2">
    <source>
        <dbReference type="ARBA" id="ARBA00022679"/>
    </source>
</evidence>
<dbReference type="PROSITE" id="PS51682">
    <property type="entry name" value="SAM_OMT_I"/>
    <property type="match status" value="1"/>
</dbReference>
<dbReference type="CDD" id="cd02440">
    <property type="entry name" value="AdoMet_MTases"/>
    <property type="match status" value="1"/>
</dbReference>
<dbReference type="Proteomes" id="UP000322876">
    <property type="component" value="Unassembled WGS sequence"/>
</dbReference>
<dbReference type="SUPFAM" id="SSF53335">
    <property type="entry name" value="S-adenosyl-L-methionine-dependent methyltransferases"/>
    <property type="match status" value="1"/>
</dbReference>
<accession>A0A5A8F5V2</accession>
<dbReference type="InterPro" id="IPR029063">
    <property type="entry name" value="SAM-dependent_MTases_sf"/>
</dbReference>
<organism evidence="4 5">
    <name type="scientific">Deferribacter autotrophicus</name>
    <dbReference type="NCBI Taxonomy" id="500465"/>
    <lineage>
        <taxon>Bacteria</taxon>
        <taxon>Pseudomonadati</taxon>
        <taxon>Deferribacterota</taxon>
        <taxon>Deferribacteres</taxon>
        <taxon>Deferribacterales</taxon>
        <taxon>Deferribacteraceae</taxon>
        <taxon>Deferribacter</taxon>
    </lineage>
</organism>
<name>A0A5A8F5V2_9BACT</name>
<dbReference type="EMBL" id="VFJB01000009">
    <property type="protein sequence ID" value="KAA0257038.1"/>
    <property type="molecule type" value="Genomic_DNA"/>
</dbReference>
<dbReference type="GO" id="GO:0032259">
    <property type="term" value="P:methylation"/>
    <property type="evidence" value="ECO:0007669"/>
    <property type="project" value="UniProtKB-KW"/>
</dbReference>
<dbReference type="Pfam" id="PF01596">
    <property type="entry name" value="Methyltransf_3"/>
    <property type="match status" value="1"/>
</dbReference>
<keyword evidence="3" id="KW-0949">S-adenosyl-L-methionine</keyword>
<evidence type="ECO:0000256" key="3">
    <source>
        <dbReference type="ARBA" id="ARBA00022691"/>
    </source>
</evidence>
<gene>
    <name evidence="4" type="ORF">FHQ18_10745</name>
</gene>
<keyword evidence="2 4" id="KW-0808">Transferase</keyword>
<dbReference type="Gene3D" id="3.40.50.150">
    <property type="entry name" value="Vaccinia Virus protein VP39"/>
    <property type="match status" value="1"/>
</dbReference>
<keyword evidence="5" id="KW-1185">Reference proteome</keyword>
<dbReference type="PANTHER" id="PTHR43167">
    <property type="entry name" value="PUTATIVE (AFU_ORTHOLOGUE AFUA_6G01830)-RELATED"/>
    <property type="match status" value="1"/>
</dbReference>
<comment type="caution">
    <text evidence="4">The sequence shown here is derived from an EMBL/GenBank/DDBJ whole genome shotgun (WGS) entry which is preliminary data.</text>
</comment>